<dbReference type="GO" id="GO:0008270">
    <property type="term" value="F:zinc ion binding"/>
    <property type="evidence" value="ECO:0007669"/>
    <property type="project" value="UniProtKB-KW"/>
</dbReference>
<keyword evidence="1" id="KW-0479">Metal-binding</keyword>
<dbReference type="SMART" id="SM00184">
    <property type="entry name" value="RING"/>
    <property type="match status" value="1"/>
</dbReference>
<dbReference type="PROSITE" id="PS00690">
    <property type="entry name" value="DEAH_ATP_HELICASE"/>
    <property type="match status" value="1"/>
</dbReference>
<dbReference type="PROSITE" id="PS51194">
    <property type="entry name" value="HELICASE_CTER"/>
    <property type="match status" value="1"/>
</dbReference>
<evidence type="ECO:0000256" key="3">
    <source>
        <dbReference type="ARBA" id="ARBA00022801"/>
    </source>
</evidence>
<dbReference type="CDD" id="cd18793">
    <property type="entry name" value="SF2_C_SNF"/>
    <property type="match status" value="1"/>
</dbReference>
<keyword evidence="4" id="KW-0862">Zinc</keyword>
<dbReference type="InterPro" id="IPR049730">
    <property type="entry name" value="SNF2/RAD54-like_C"/>
</dbReference>
<evidence type="ECO:0000256" key="5">
    <source>
        <dbReference type="PROSITE-ProRule" id="PRU00175"/>
    </source>
</evidence>
<evidence type="ECO:0000313" key="8">
    <source>
        <dbReference type="EMBL" id="AYV79346.1"/>
    </source>
</evidence>
<sequence length="860" mass="98370">MQKTVIRTFADLHTSDATKLIPSIKIGWLQSNLSADVNGYFLLNDHNEVVGKMSIKNFNIVEIQLLNNILTTKNSIWDYKMTPKKAIPVDNTAYNGNRIYKLDISVDTARFNEKIKNGEVSYIDNEFLHSLYVNKFNDKIRKFTEKWKEAHIKTSSTTTVYNQPNSISLKLFGYQLRTLEWMKDVENKIDANGWEIRPTVPLSSIISGKTFDTKYYDILDKKILENNDSAHKMFSKGGVLADEMGLGKTISIASLMISRPRTDTTMMKVGDKLVPKVEFSANMKIKTKANLVVCPSHLTKQWYAEILKCNPLNNVVLLLTKPNHENVTLEHILNADTVIVSCQFLTNLAHYVSLNYKKLTPSQLVGKYDDRYNHLMLKKTELFAKANNVILETVAPMLEFFQWHRLVVDEAHELFGAIGSNTGDVNNYLKLWLSGVDVNYKWYVSGTPFVSEKGFESVVKYLGMKTYKKIAVDDKIIEIPLEYDEILQEGVAFNQLYEYMMQNLYCRNTKAHVGNEFVIPSVLEETIFLNLTSIERNIYNSHMSYGELYLRQLCCHPNISDKDIEALGTESLSLEEVRQKLIEHKKKTQAENEQKLKALIASGPDIEYAYEHRKKQLEEKIKDLVYIIKFFEKLDPVVPTLPDDSCPICLCDFDDVVVTECGHYYCKECINNTLNVSKKMCPLCRAPLTLKNIYAVKKSDKHPTVDALTFKYGSKLGKMISICKQIFNNPEHRIIIFSQWDRMLHNIGKTLDENNIQNVFCKGNVHQRNAAISAFKKGTRNGKECRAIMLSLEHAASGTTLTEATHIIMIDPIDGTKEEIKAIENQAIGRACRLGQKNQVKVIRLIVKDTIEEEVYKKSL</sequence>
<dbReference type="Pfam" id="PF00271">
    <property type="entry name" value="Helicase_C"/>
    <property type="match status" value="1"/>
</dbReference>
<dbReference type="GO" id="GO:0016787">
    <property type="term" value="F:hydrolase activity"/>
    <property type="evidence" value="ECO:0007669"/>
    <property type="project" value="UniProtKB-KW"/>
</dbReference>
<dbReference type="GO" id="GO:0005524">
    <property type="term" value="F:ATP binding"/>
    <property type="evidence" value="ECO:0007669"/>
    <property type="project" value="InterPro"/>
</dbReference>
<dbReference type="InterPro" id="IPR000330">
    <property type="entry name" value="SNF2_N"/>
</dbReference>
<organism evidence="8">
    <name type="scientific">Faunusvirus sp</name>
    <dbReference type="NCBI Taxonomy" id="2487766"/>
    <lineage>
        <taxon>Viruses</taxon>
        <taxon>Varidnaviria</taxon>
        <taxon>Bamfordvirae</taxon>
        <taxon>Nucleocytoviricota</taxon>
        <taxon>Megaviricetes</taxon>
        <taxon>Imitervirales</taxon>
        <taxon>Mimiviridae</taxon>
    </lineage>
</organism>
<dbReference type="Pfam" id="PF13639">
    <property type="entry name" value="zf-RING_2"/>
    <property type="match status" value="1"/>
</dbReference>
<feature type="domain" description="Helicase C-terminal" evidence="7">
    <location>
        <begin position="722"/>
        <end position="860"/>
    </location>
</feature>
<dbReference type="InterPro" id="IPR014001">
    <property type="entry name" value="Helicase_ATP-bd"/>
</dbReference>
<dbReference type="CDD" id="cd16449">
    <property type="entry name" value="RING-HC"/>
    <property type="match status" value="1"/>
</dbReference>
<dbReference type="Gene3D" id="3.30.40.10">
    <property type="entry name" value="Zinc/RING finger domain, C3HC4 (zinc finger)"/>
    <property type="match status" value="1"/>
</dbReference>
<dbReference type="PANTHER" id="PTHR45865">
    <property type="entry name" value="E3 UBIQUITIN-PROTEIN LIGASE SHPRH FAMILY MEMBER"/>
    <property type="match status" value="1"/>
</dbReference>
<dbReference type="SMART" id="SM00487">
    <property type="entry name" value="DEXDc"/>
    <property type="match status" value="1"/>
</dbReference>
<protein>
    <recommendedName>
        <fullName evidence="9">DEAD/SNF2-like helicase</fullName>
    </recommendedName>
</protein>
<dbReference type="Pfam" id="PF00176">
    <property type="entry name" value="SNF2-rel_dom"/>
    <property type="match status" value="1"/>
</dbReference>
<dbReference type="InterPro" id="IPR001650">
    <property type="entry name" value="Helicase_C-like"/>
</dbReference>
<evidence type="ECO:0000259" key="7">
    <source>
        <dbReference type="PROSITE" id="PS51194"/>
    </source>
</evidence>
<evidence type="ECO:0008006" key="9">
    <source>
        <dbReference type="Google" id="ProtNLM"/>
    </source>
</evidence>
<name>A0A3G4ZWQ9_9VIRU</name>
<dbReference type="PANTHER" id="PTHR45865:SF1">
    <property type="entry name" value="E3 UBIQUITIN-PROTEIN LIGASE SHPRH"/>
    <property type="match status" value="1"/>
</dbReference>
<dbReference type="InterPro" id="IPR017907">
    <property type="entry name" value="Znf_RING_CS"/>
</dbReference>
<evidence type="ECO:0000256" key="1">
    <source>
        <dbReference type="ARBA" id="ARBA00022723"/>
    </source>
</evidence>
<dbReference type="Gene3D" id="3.40.50.300">
    <property type="entry name" value="P-loop containing nucleotide triphosphate hydrolases"/>
    <property type="match status" value="1"/>
</dbReference>
<keyword evidence="3" id="KW-0378">Hydrolase</keyword>
<evidence type="ECO:0000259" key="6">
    <source>
        <dbReference type="PROSITE" id="PS50089"/>
    </source>
</evidence>
<dbReference type="InterPro" id="IPR013083">
    <property type="entry name" value="Znf_RING/FYVE/PHD"/>
</dbReference>
<evidence type="ECO:0000256" key="4">
    <source>
        <dbReference type="ARBA" id="ARBA00022833"/>
    </source>
</evidence>
<evidence type="ECO:0000256" key="2">
    <source>
        <dbReference type="ARBA" id="ARBA00022771"/>
    </source>
</evidence>
<dbReference type="InterPro" id="IPR027417">
    <property type="entry name" value="P-loop_NTPase"/>
</dbReference>
<proteinExistence type="predicted"/>
<dbReference type="InterPro" id="IPR001841">
    <property type="entry name" value="Znf_RING"/>
</dbReference>
<dbReference type="PROSITE" id="PS00518">
    <property type="entry name" value="ZF_RING_1"/>
    <property type="match status" value="1"/>
</dbReference>
<dbReference type="Gene3D" id="3.40.50.10810">
    <property type="entry name" value="Tandem AAA-ATPase domain"/>
    <property type="match status" value="1"/>
</dbReference>
<dbReference type="InterPro" id="IPR038718">
    <property type="entry name" value="SNF2-like_sf"/>
</dbReference>
<gene>
    <name evidence="8" type="ORF">Faunusvirus10_9</name>
</gene>
<dbReference type="SUPFAM" id="SSF52540">
    <property type="entry name" value="P-loop containing nucleoside triphosphate hydrolases"/>
    <property type="match status" value="2"/>
</dbReference>
<reference evidence="8" key="1">
    <citation type="submission" date="2018-10" db="EMBL/GenBank/DDBJ databases">
        <title>Hidden diversity of soil giant viruses.</title>
        <authorList>
            <person name="Schulz F."/>
            <person name="Alteio L."/>
            <person name="Goudeau D."/>
            <person name="Ryan E.M."/>
            <person name="Malmstrom R.R."/>
            <person name="Blanchard J."/>
            <person name="Woyke T."/>
        </authorList>
    </citation>
    <scope>NUCLEOTIDE SEQUENCE</scope>
    <source>
        <strain evidence="8">FNV1</strain>
    </source>
</reference>
<dbReference type="PROSITE" id="PS50089">
    <property type="entry name" value="ZF_RING_2"/>
    <property type="match status" value="1"/>
</dbReference>
<accession>A0A3G4ZWQ9</accession>
<dbReference type="SMART" id="SM00490">
    <property type="entry name" value="HELICc"/>
    <property type="match status" value="1"/>
</dbReference>
<keyword evidence="2 5" id="KW-0863">Zinc-finger</keyword>
<dbReference type="InterPro" id="IPR052583">
    <property type="entry name" value="ATP-helicase/E3_Ub-Ligase"/>
</dbReference>
<feature type="domain" description="RING-type" evidence="6">
    <location>
        <begin position="646"/>
        <end position="685"/>
    </location>
</feature>
<dbReference type="EMBL" id="MK072141">
    <property type="protein sequence ID" value="AYV79346.1"/>
    <property type="molecule type" value="Genomic_DNA"/>
</dbReference>
<dbReference type="InterPro" id="IPR002464">
    <property type="entry name" value="DNA/RNA_helicase_DEAH_CS"/>
</dbReference>
<dbReference type="SUPFAM" id="SSF57850">
    <property type="entry name" value="RING/U-box"/>
    <property type="match status" value="1"/>
</dbReference>